<evidence type="ECO:0000313" key="8">
    <source>
        <dbReference type="EMBL" id="KIM83941.1"/>
    </source>
</evidence>
<dbReference type="InterPro" id="IPR050561">
    <property type="entry name" value="PTP"/>
</dbReference>
<dbReference type="InterPro" id="IPR044506">
    <property type="entry name" value="CDC14_C"/>
</dbReference>
<dbReference type="InParanoid" id="A0A0C3G061"/>
<dbReference type="InterPro" id="IPR029021">
    <property type="entry name" value="Prot-tyrosine_phosphatase-like"/>
</dbReference>
<feature type="domain" description="Tyrosine-protein phosphatase" evidence="6">
    <location>
        <begin position="238"/>
        <end position="393"/>
    </location>
</feature>
<evidence type="ECO:0000256" key="3">
    <source>
        <dbReference type="ARBA" id="ARBA00022801"/>
    </source>
</evidence>
<comment type="similarity">
    <text evidence="1">Belongs to the protein-tyrosine phosphatase family. Non-receptor class CDC14 subfamily.</text>
</comment>
<dbReference type="OrthoDB" id="5632at2759"/>
<feature type="compositionally biased region" description="Low complexity" evidence="5">
    <location>
        <begin position="37"/>
        <end position="53"/>
    </location>
</feature>
<dbReference type="PANTHER" id="PTHR23339">
    <property type="entry name" value="TYROSINE SPECIFIC PROTEIN PHOSPHATASE AND DUAL SPECIFICITY PROTEIN PHOSPHATASE"/>
    <property type="match status" value="1"/>
</dbReference>
<dbReference type="InterPro" id="IPR016130">
    <property type="entry name" value="Tyr_Pase_AS"/>
</dbReference>
<dbReference type="InterPro" id="IPR003595">
    <property type="entry name" value="Tyr_Pase_cat"/>
</dbReference>
<dbReference type="InterPro" id="IPR029260">
    <property type="entry name" value="DSPn"/>
</dbReference>
<dbReference type="Pfam" id="PF14671">
    <property type="entry name" value="DSPn"/>
    <property type="match status" value="1"/>
</dbReference>
<feature type="compositionally biased region" description="Low complexity" evidence="5">
    <location>
        <begin position="553"/>
        <end position="566"/>
    </location>
</feature>
<dbReference type="InterPro" id="IPR000387">
    <property type="entry name" value="Tyr_Pase_dom"/>
</dbReference>
<sequence>MAPKCEPLCHFGDRLYFTTFPHPPPSPQVLNQLSMKPGNAPRVRARPRGGPSASPDDDATYYYFTIDDHLLYLSFFQDWGPLNIAMVYKACILIHELLEDQDLAPHRLVLYSSDDPRRKANAALLMALYVMIVQRRAPWEAFHPIAEMEFMPFRDAGRGPSDFNLNIQDCLWGLWKAMQNGLCDMNEFSVEDYEYYEKVENGDWNWITPNFIAFASPLDSNWIKKEKEGKTAAAAAGGPASPVRGKVDASNLALQRKLPNPFLNCLDYFEKKNIKVVVRLNTELYDKQVFIDRGINHTELYFDDGTNPTDEIVRTFIDLADPIVEAGGAVAVHCKAGLGRTGTLIGAYLIWKYGFTANEAIAFMRIVRPGSVVGPQQQYMYLKQLEWAKWAAVDELRKVQVATALATATLVTPATPPAEADEEMEEVTQTTPTGVIAVGVPMPPVTPSKHVAAAQAKATAIAPPGQPRKTPIAKRVAVYSEDEDETADVLPALGIVPKPKTKAPIRATGSRATASEQRPTRVLRSTAGVTRKPPPTTGHGAHKIPKLATGTTARNTAPTAARAATPSIRRPLRAPPSPTPSRLPTLIPAKRTHNATNSLNEVASAATLKMAGAASDAWMTNNPSAVVVPGSKSERPGLRSVRRRRSSFSSADVIA</sequence>
<evidence type="ECO:0000313" key="9">
    <source>
        <dbReference type="Proteomes" id="UP000054166"/>
    </source>
</evidence>
<reference evidence="8 9" key="1">
    <citation type="submission" date="2014-04" db="EMBL/GenBank/DDBJ databases">
        <authorList>
            <consortium name="DOE Joint Genome Institute"/>
            <person name="Kuo A."/>
            <person name="Tarkka M."/>
            <person name="Buscot F."/>
            <person name="Kohler A."/>
            <person name="Nagy L.G."/>
            <person name="Floudas D."/>
            <person name="Copeland A."/>
            <person name="Barry K.W."/>
            <person name="Cichocki N."/>
            <person name="Veneault-Fourrey C."/>
            <person name="LaButti K."/>
            <person name="Lindquist E.A."/>
            <person name="Lipzen A."/>
            <person name="Lundell T."/>
            <person name="Morin E."/>
            <person name="Murat C."/>
            <person name="Sun H."/>
            <person name="Tunlid A."/>
            <person name="Henrissat B."/>
            <person name="Grigoriev I.V."/>
            <person name="Hibbett D.S."/>
            <person name="Martin F."/>
            <person name="Nordberg H.P."/>
            <person name="Cantor M.N."/>
            <person name="Hua S.X."/>
        </authorList>
    </citation>
    <scope>NUCLEOTIDE SEQUENCE [LARGE SCALE GENOMIC DNA]</scope>
    <source>
        <strain evidence="8 9">F 1598</strain>
    </source>
</reference>
<accession>A0A0C3G061</accession>
<dbReference type="PROSITE" id="PS00383">
    <property type="entry name" value="TYR_PHOSPHATASE_1"/>
    <property type="match status" value="1"/>
</dbReference>
<evidence type="ECO:0000256" key="2">
    <source>
        <dbReference type="ARBA" id="ARBA00013064"/>
    </source>
</evidence>
<feature type="domain" description="Tyrosine specific protein phosphatases" evidence="7">
    <location>
        <begin position="314"/>
        <end position="379"/>
    </location>
</feature>
<dbReference type="Proteomes" id="UP000054166">
    <property type="component" value="Unassembled WGS sequence"/>
</dbReference>
<dbReference type="CDD" id="cd14499">
    <property type="entry name" value="CDC14_C"/>
    <property type="match status" value="1"/>
</dbReference>
<proteinExistence type="inferred from homology"/>
<evidence type="ECO:0000259" key="6">
    <source>
        <dbReference type="PROSITE" id="PS50054"/>
    </source>
</evidence>
<dbReference type="AlphaFoldDB" id="A0A0C3G061"/>
<dbReference type="Pfam" id="PF22785">
    <property type="entry name" value="Tc-R-P"/>
    <property type="match status" value="1"/>
</dbReference>
<feature type="region of interest" description="Disordered" evidence="5">
    <location>
        <begin position="626"/>
        <end position="655"/>
    </location>
</feature>
<dbReference type="Gene3D" id="3.90.190.10">
    <property type="entry name" value="Protein tyrosine phosphatase superfamily"/>
    <property type="match status" value="2"/>
</dbReference>
<keyword evidence="9" id="KW-1185">Reference proteome</keyword>
<dbReference type="CDD" id="cd17657">
    <property type="entry name" value="CDC14_N"/>
    <property type="match status" value="1"/>
</dbReference>
<dbReference type="STRING" id="765440.A0A0C3G061"/>
<dbReference type="HOGENOM" id="CLU_017787_1_0_1"/>
<dbReference type="GO" id="GO:0004725">
    <property type="term" value="F:protein tyrosine phosphatase activity"/>
    <property type="evidence" value="ECO:0007669"/>
    <property type="project" value="UniProtKB-EC"/>
</dbReference>
<feature type="region of interest" description="Disordered" evidence="5">
    <location>
        <begin position="33"/>
        <end position="54"/>
    </location>
</feature>
<organism evidence="8 9">
    <name type="scientific">Piloderma croceum (strain F 1598)</name>
    <dbReference type="NCBI Taxonomy" id="765440"/>
    <lineage>
        <taxon>Eukaryota</taxon>
        <taxon>Fungi</taxon>
        <taxon>Dikarya</taxon>
        <taxon>Basidiomycota</taxon>
        <taxon>Agaricomycotina</taxon>
        <taxon>Agaricomycetes</taxon>
        <taxon>Agaricomycetidae</taxon>
        <taxon>Atheliales</taxon>
        <taxon>Atheliaceae</taxon>
        <taxon>Piloderma</taxon>
    </lineage>
</organism>
<evidence type="ECO:0000256" key="1">
    <source>
        <dbReference type="ARBA" id="ARBA00007315"/>
    </source>
</evidence>
<evidence type="ECO:0000259" key="7">
    <source>
        <dbReference type="PROSITE" id="PS50056"/>
    </source>
</evidence>
<keyword evidence="4" id="KW-0904">Protein phosphatase</keyword>
<dbReference type="SUPFAM" id="SSF52799">
    <property type="entry name" value="(Phosphotyrosine protein) phosphatases II"/>
    <property type="match status" value="2"/>
</dbReference>
<dbReference type="SMART" id="SM00404">
    <property type="entry name" value="PTPc_motif"/>
    <property type="match status" value="1"/>
</dbReference>
<dbReference type="PROSITE" id="PS50056">
    <property type="entry name" value="TYR_PHOSPHATASE_2"/>
    <property type="match status" value="1"/>
</dbReference>
<dbReference type="FunCoup" id="A0A0C3G061">
    <property type="interactions" value="142"/>
</dbReference>
<dbReference type="EMBL" id="KN832989">
    <property type="protein sequence ID" value="KIM83941.1"/>
    <property type="molecule type" value="Genomic_DNA"/>
</dbReference>
<gene>
    <name evidence="8" type="ORF">PILCRDRAFT_818971</name>
</gene>
<dbReference type="SMART" id="SM00195">
    <property type="entry name" value="DSPc"/>
    <property type="match status" value="1"/>
</dbReference>
<feature type="region of interest" description="Disordered" evidence="5">
    <location>
        <begin position="502"/>
        <end position="522"/>
    </location>
</feature>
<dbReference type="InterPro" id="IPR020422">
    <property type="entry name" value="TYR_PHOSPHATASE_DUAL_dom"/>
</dbReference>
<keyword evidence="3" id="KW-0378">Hydrolase</keyword>
<evidence type="ECO:0000256" key="4">
    <source>
        <dbReference type="ARBA" id="ARBA00022912"/>
    </source>
</evidence>
<dbReference type="PROSITE" id="PS50054">
    <property type="entry name" value="TYR_PHOSPHATASE_DUAL"/>
    <property type="match status" value="1"/>
</dbReference>
<dbReference type="EC" id="3.1.3.48" evidence="2"/>
<feature type="region of interest" description="Disordered" evidence="5">
    <location>
        <begin position="553"/>
        <end position="586"/>
    </location>
</feature>
<name>A0A0C3G061_PILCF</name>
<reference evidence="9" key="2">
    <citation type="submission" date="2015-01" db="EMBL/GenBank/DDBJ databases">
        <title>Evolutionary Origins and Diversification of the Mycorrhizal Mutualists.</title>
        <authorList>
            <consortium name="DOE Joint Genome Institute"/>
            <consortium name="Mycorrhizal Genomics Consortium"/>
            <person name="Kohler A."/>
            <person name="Kuo A."/>
            <person name="Nagy L.G."/>
            <person name="Floudas D."/>
            <person name="Copeland A."/>
            <person name="Barry K.W."/>
            <person name="Cichocki N."/>
            <person name="Veneault-Fourrey C."/>
            <person name="LaButti K."/>
            <person name="Lindquist E.A."/>
            <person name="Lipzen A."/>
            <person name="Lundell T."/>
            <person name="Morin E."/>
            <person name="Murat C."/>
            <person name="Riley R."/>
            <person name="Ohm R."/>
            <person name="Sun H."/>
            <person name="Tunlid A."/>
            <person name="Henrissat B."/>
            <person name="Grigoriev I.V."/>
            <person name="Hibbett D.S."/>
            <person name="Martin F."/>
        </authorList>
    </citation>
    <scope>NUCLEOTIDE SEQUENCE [LARGE SCALE GENOMIC DNA]</scope>
    <source>
        <strain evidence="9">F 1598</strain>
    </source>
</reference>
<protein>
    <recommendedName>
        <fullName evidence="2">protein-tyrosine-phosphatase</fullName>
        <ecNumber evidence="2">3.1.3.48</ecNumber>
    </recommendedName>
</protein>
<evidence type="ECO:0000256" key="5">
    <source>
        <dbReference type="SAM" id="MobiDB-lite"/>
    </source>
</evidence>